<protein>
    <submittedName>
        <fullName evidence="2">DUF1315 family protein</fullName>
    </submittedName>
</protein>
<dbReference type="Proteomes" id="UP000298133">
    <property type="component" value="Unassembled WGS sequence"/>
</dbReference>
<feature type="compositionally biased region" description="Polar residues" evidence="1">
    <location>
        <begin position="73"/>
        <end position="82"/>
    </location>
</feature>
<dbReference type="EMBL" id="SPIA01000001">
    <property type="protein sequence ID" value="TFH69208.1"/>
    <property type="molecule type" value="Genomic_DNA"/>
</dbReference>
<comment type="caution">
    <text evidence="2">The sequence shown here is derived from an EMBL/GenBank/DDBJ whole genome shotgun (WGS) entry which is preliminary data.</text>
</comment>
<evidence type="ECO:0000256" key="1">
    <source>
        <dbReference type="SAM" id="MobiDB-lite"/>
    </source>
</evidence>
<dbReference type="OrthoDB" id="5616307at2"/>
<reference evidence="2 3" key="1">
    <citation type="submission" date="2019-03" db="EMBL/GenBank/DDBJ databases">
        <title>Draft genome of Gammaproteobacteria bacterium LSUCC0057, a member of the SAR92 clade.</title>
        <authorList>
            <person name="Lanclos V.C."/>
            <person name="Doiron C."/>
            <person name="Henson M.W."/>
            <person name="Thrash J.C."/>
        </authorList>
    </citation>
    <scope>NUCLEOTIDE SEQUENCE [LARGE SCALE GENOMIC DNA]</scope>
    <source>
        <strain evidence="2 3">LSUCC0057</strain>
    </source>
</reference>
<dbReference type="Pfam" id="PF07023">
    <property type="entry name" value="DUF1315"/>
    <property type="match status" value="1"/>
</dbReference>
<proteinExistence type="predicted"/>
<gene>
    <name evidence="2" type="ORF">E3W66_04610</name>
</gene>
<sequence>MDLNQLLQAITPEIYQRLVRAVEIGRWPDGRVLSAEQRESCLQAIIAYDQRKPEEQRTGYVPPKSTACADTVPSEQPLTWKH</sequence>
<name>A0A4Y8UL61_9GAMM</name>
<dbReference type="InterPro" id="IPR009749">
    <property type="entry name" value="DUF1315"/>
</dbReference>
<keyword evidence="3" id="KW-1185">Reference proteome</keyword>
<evidence type="ECO:0000313" key="2">
    <source>
        <dbReference type="EMBL" id="TFH69208.1"/>
    </source>
</evidence>
<accession>A0A4Y8UL61</accession>
<feature type="region of interest" description="Disordered" evidence="1">
    <location>
        <begin position="53"/>
        <end position="82"/>
    </location>
</feature>
<dbReference type="AlphaFoldDB" id="A0A4Y8UL61"/>
<organism evidence="2 3">
    <name type="scientific">Gammaproteobacteria bacterium LSUCC0057</name>
    <dbReference type="NCBI Taxonomy" id="2559237"/>
    <lineage>
        <taxon>Bacteria</taxon>
        <taxon>Pseudomonadati</taxon>
        <taxon>Pseudomonadota</taxon>
        <taxon>Gammaproteobacteria</taxon>
        <taxon>Cellvibrionales</taxon>
        <taxon>Porticoccaceae</taxon>
        <taxon>SAR92 clade</taxon>
    </lineage>
</organism>
<evidence type="ECO:0000313" key="3">
    <source>
        <dbReference type="Proteomes" id="UP000298133"/>
    </source>
</evidence>